<evidence type="ECO:0000313" key="7">
    <source>
        <dbReference type="EMBL" id="KAG7305800.1"/>
    </source>
</evidence>
<evidence type="ECO:0000256" key="5">
    <source>
        <dbReference type="SAM" id="Phobius"/>
    </source>
</evidence>
<proteinExistence type="predicted"/>
<keyword evidence="8" id="KW-1185">Reference proteome</keyword>
<feature type="transmembrane region" description="Helical" evidence="5">
    <location>
        <begin position="208"/>
        <end position="229"/>
    </location>
</feature>
<evidence type="ECO:0000259" key="6">
    <source>
        <dbReference type="PROSITE" id="PS50850"/>
    </source>
</evidence>
<feature type="transmembrane region" description="Helical" evidence="5">
    <location>
        <begin position="236"/>
        <end position="257"/>
    </location>
</feature>
<keyword evidence="3 5" id="KW-1133">Transmembrane helix</keyword>
<dbReference type="PANTHER" id="PTHR48021">
    <property type="match status" value="1"/>
</dbReference>
<evidence type="ECO:0000313" key="8">
    <source>
        <dbReference type="Proteomes" id="UP000823941"/>
    </source>
</evidence>
<dbReference type="InterPro" id="IPR020846">
    <property type="entry name" value="MFS_dom"/>
</dbReference>
<evidence type="ECO:0000256" key="3">
    <source>
        <dbReference type="ARBA" id="ARBA00022989"/>
    </source>
</evidence>
<keyword evidence="4 5" id="KW-0472">Membrane</keyword>
<evidence type="ECO:0000256" key="4">
    <source>
        <dbReference type="ARBA" id="ARBA00023136"/>
    </source>
</evidence>
<feature type="transmembrane region" description="Helical" evidence="5">
    <location>
        <begin position="269"/>
        <end position="293"/>
    </location>
</feature>
<feature type="transmembrane region" description="Helical" evidence="5">
    <location>
        <begin position="305"/>
        <end position="322"/>
    </location>
</feature>
<feature type="domain" description="Major facilitator superfamily (MFS) profile" evidence="6">
    <location>
        <begin position="1"/>
        <end position="360"/>
    </location>
</feature>
<dbReference type="InterPro" id="IPR036259">
    <property type="entry name" value="MFS_trans_sf"/>
</dbReference>
<dbReference type="InterPro" id="IPR050549">
    <property type="entry name" value="MFS_Trehalose_Transporter"/>
</dbReference>
<dbReference type="PROSITE" id="PS50850">
    <property type="entry name" value="MFS"/>
    <property type="match status" value="1"/>
</dbReference>
<dbReference type="SUPFAM" id="SSF103473">
    <property type="entry name" value="MFS general substrate transporter"/>
    <property type="match status" value="1"/>
</dbReference>
<dbReference type="Pfam" id="PF00083">
    <property type="entry name" value="Sugar_tr"/>
    <property type="match status" value="1"/>
</dbReference>
<keyword evidence="2 5" id="KW-0812">Transmembrane</keyword>
<accession>A0ABQ7QKP1</accession>
<dbReference type="EMBL" id="JAHIBW010000013">
    <property type="protein sequence ID" value="KAG7305800.1"/>
    <property type="molecule type" value="Genomic_DNA"/>
</dbReference>
<organism evidence="7 8">
    <name type="scientific">Plutella xylostella</name>
    <name type="common">Diamondback moth</name>
    <name type="synonym">Plutella maculipennis</name>
    <dbReference type="NCBI Taxonomy" id="51655"/>
    <lineage>
        <taxon>Eukaryota</taxon>
        <taxon>Metazoa</taxon>
        <taxon>Ecdysozoa</taxon>
        <taxon>Arthropoda</taxon>
        <taxon>Hexapoda</taxon>
        <taxon>Insecta</taxon>
        <taxon>Pterygota</taxon>
        <taxon>Neoptera</taxon>
        <taxon>Endopterygota</taxon>
        <taxon>Lepidoptera</taxon>
        <taxon>Glossata</taxon>
        <taxon>Ditrysia</taxon>
        <taxon>Yponomeutoidea</taxon>
        <taxon>Plutellidae</taxon>
        <taxon>Plutella</taxon>
    </lineage>
</organism>
<comment type="subcellular location">
    <subcellularLocation>
        <location evidence="1">Membrane</location>
        <topology evidence="1">Multi-pass membrane protein</topology>
    </subcellularLocation>
</comment>
<feature type="transmembrane region" description="Helical" evidence="5">
    <location>
        <begin position="334"/>
        <end position="356"/>
    </location>
</feature>
<protein>
    <recommendedName>
        <fullName evidence="6">Major facilitator superfamily (MFS) profile domain-containing protein</fullName>
    </recommendedName>
</protein>
<sequence>MSLLVPNTISIITLYFASDFTTLFIAFILYGLGSGSGPLNAMSIAECCSPKIRGTMLDVTFAMFVFGLGSARFLGSFVHWRILAVLSYVPLIIALVVLLASPDSPAWLASQGRFQECTKSFNWFRGEEEKEELDKLIEWQDRVIAKKRTDRSGIFRRITEAFLDKAFLKATLITFVCVVHLDVCGKLAIVSYMDVVNAITGDPERAGYYTFVIDMCNLAGTCISAAAVTQIKRRHLMFGVGVPCVTVLYAFCAVSYLSHLGVLPMKISWLPFTLMLVYLLLLNGGILGTLFTVQGEIYPLAHRGIGMGVGSVIFGVCSFVTMKTTPSLLQYLGVHGMFFVSAVGVSLILIFFYFYLPETFNKTLQKIEVELKDNEEDECSNIEANEKMLRNK</sequence>
<feature type="transmembrane region" description="Helical" evidence="5">
    <location>
        <begin position="54"/>
        <end position="74"/>
    </location>
</feature>
<gene>
    <name evidence="7" type="ORF">JYU34_009946</name>
</gene>
<name>A0ABQ7QKP1_PLUXY</name>
<dbReference type="PANTHER" id="PTHR48021:SF68">
    <property type="entry name" value="MAJOR FACILITATOR SUPERFAMILY (MFS) PROFILE DOMAIN-CONTAINING PROTEIN"/>
    <property type="match status" value="1"/>
</dbReference>
<dbReference type="Proteomes" id="UP000823941">
    <property type="component" value="Chromosome 13"/>
</dbReference>
<reference evidence="7 8" key="1">
    <citation type="submission" date="2021-06" db="EMBL/GenBank/DDBJ databases">
        <title>A haploid diamondback moth (Plutella xylostella L.) genome assembly resolves 31 chromosomes and identifies a diamide resistance mutation.</title>
        <authorList>
            <person name="Ward C.M."/>
            <person name="Perry K.D."/>
            <person name="Baker G."/>
            <person name="Powis K."/>
            <person name="Heckel D.G."/>
            <person name="Baxter S.W."/>
        </authorList>
    </citation>
    <scope>NUCLEOTIDE SEQUENCE [LARGE SCALE GENOMIC DNA]</scope>
    <source>
        <strain evidence="7 8">LV</strain>
        <tissue evidence="7">Single pupa</tissue>
    </source>
</reference>
<evidence type="ECO:0000256" key="1">
    <source>
        <dbReference type="ARBA" id="ARBA00004141"/>
    </source>
</evidence>
<comment type="caution">
    <text evidence="7">The sequence shown here is derived from an EMBL/GenBank/DDBJ whole genome shotgun (WGS) entry which is preliminary data.</text>
</comment>
<dbReference type="Gene3D" id="1.20.1250.20">
    <property type="entry name" value="MFS general substrate transporter like domains"/>
    <property type="match status" value="1"/>
</dbReference>
<evidence type="ECO:0000256" key="2">
    <source>
        <dbReference type="ARBA" id="ARBA00022692"/>
    </source>
</evidence>
<dbReference type="InterPro" id="IPR005828">
    <property type="entry name" value="MFS_sugar_transport-like"/>
</dbReference>
<feature type="transmembrane region" description="Helical" evidence="5">
    <location>
        <begin position="12"/>
        <end position="33"/>
    </location>
</feature>
<feature type="transmembrane region" description="Helical" evidence="5">
    <location>
        <begin position="80"/>
        <end position="100"/>
    </location>
</feature>